<dbReference type="KEGG" id="tab:CIG75_18540"/>
<dbReference type="PANTHER" id="PTHR43265:SF1">
    <property type="entry name" value="ESTERASE ESTD"/>
    <property type="match status" value="1"/>
</dbReference>
<protein>
    <recommendedName>
        <fullName evidence="1">Serine aminopeptidase S33 domain-containing protein</fullName>
    </recommendedName>
</protein>
<dbReference type="SUPFAM" id="SSF53474">
    <property type="entry name" value="alpha/beta-Hydrolases"/>
    <property type="match status" value="1"/>
</dbReference>
<keyword evidence="3" id="KW-1185">Reference proteome</keyword>
<dbReference type="Pfam" id="PF12146">
    <property type="entry name" value="Hydrolase_4"/>
    <property type="match status" value="1"/>
</dbReference>
<gene>
    <name evidence="2" type="ORF">CIG75_18540</name>
</gene>
<name>A0A223D559_9BACL</name>
<dbReference type="InterPro" id="IPR053145">
    <property type="entry name" value="AB_hydrolase_Est10"/>
</dbReference>
<evidence type="ECO:0000259" key="1">
    <source>
        <dbReference type="Pfam" id="PF12146"/>
    </source>
</evidence>
<sequence length="338" mass="37168">MPVSDAVLPVVRPKNISQKEVTFMPAHEVTIPSTFPLQGTLNIPHHSSDLLPAILFLHGSGPIDRNSDAPGLPINLFKQLAEHAARIGFASLRYDKRGIGASGGDYHAAGMYDLVDDAVAAVRFLKNQPGIDPERIYVLGHSEGAILAPQLFEREAVKGLLLLSGIAESLKVTVARQNDMAFTELAKMSGWKGFLIRLFKVADKGRKDSDKTVAKLTNSTTDTIRIKGVKVNAKWFREHYAYDICNTLPHVSCPTLVVTGSKDIQVLPEHAETIASLVSGPSEWHLIPDLHHLLRKDAGEPSMLGLKATYKKAVQLPIDKELLDLINDWLQRQERAES</sequence>
<dbReference type="PANTHER" id="PTHR43265">
    <property type="entry name" value="ESTERASE ESTD"/>
    <property type="match status" value="1"/>
</dbReference>
<organism evidence="2 3">
    <name type="scientific">Tumebacillus algifaecis</name>
    <dbReference type="NCBI Taxonomy" id="1214604"/>
    <lineage>
        <taxon>Bacteria</taxon>
        <taxon>Bacillati</taxon>
        <taxon>Bacillota</taxon>
        <taxon>Bacilli</taxon>
        <taxon>Bacillales</taxon>
        <taxon>Alicyclobacillaceae</taxon>
        <taxon>Tumebacillus</taxon>
    </lineage>
</organism>
<dbReference type="GO" id="GO:0052689">
    <property type="term" value="F:carboxylic ester hydrolase activity"/>
    <property type="evidence" value="ECO:0007669"/>
    <property type="project" value="TreeGrafter"/>
</dbReference>
<dbReference type="InterPro" id="IPR022742">
    <property type="entry name" value="Hydrolase_4"/>
</dbReference>
<accession>A0A223D559</accession>
<dbReference type="Proteomes" id="UP000214688">
    <property type="component" value="Chromosome"/>
</dbReference>
<dbReference type="AlphaFoldDB" id="A0A223D559"/>
<proteinExistence type="predicted"/>
<dbReference type="InterPro" id="IPR029058">
    <property type="entry name" value="AB_hydrolase_fold"/>
</dbReference>
<evidence type="ECO:0000313" key="2">
    <source>
        <dbReference type="EMBL" id="ASS76738.1"/>
    </source>
</evidence>
<feature type="domain" description="Serine aminopeptidase S33" evidence="1">
    <location>
        <begin position="75"/>
        <end position="295"/>
    </location>
</feature>
<reference evidence="2 3" key="1">
    <citation type="journal article" date="2015" name="Int. J. Syst. Evol. Microbiol.">
        <title>Tumebacillus algifaecis sp. nov., isolated from decomposing algal scum.</title>
        <authorList>
            <person name="Wu Y.F."/>
            <person name="Zhang B."/>
            <person name="Xing P."/>
            <person name="Wu Q.L."/>
            <person name="Liu S.J."/>
        </authorList>
    </citation>
    <scope>NUCLEOTIDE SEQUENCE [LARGE SCALE GENOMIC DNA]</scope>
    <source>
        <strain evidence="2 3">THMBR28</strain>
    </source>
</reference>
<evidence type="ECO:0000313" key="3">
    <source>
        <dbReference type="Proteomes" id="UP000214688"/>
    </source>
</evidence>
<dbReference type="EMBL" id="CP022657">
    <property type="protein sequence ID" value="ASS76738.1"/>
    <property type="molecule type" value="Genomic_DNA"/>
</dbReference>
<dbReference type="Gene3D" id="3.40.50.1820">
    <property type="entry name" value="alpha/beta hydrolase"/>
    <property type="match status" value="1"/>
</dbReference>